<accession>A0ABQ8BWY5</accession>
<dbReference type="PANTHER" id="PTHR46168">
    <property type="entry name" value="ARMADILLO REPEAT ONLY 4"/>
    <property type="match status" value="1"/>
</dbReference>
<gene>
    <name evidence="2" type="ORF">HID58_032091</name>
</gene>
<dbReference type="PANTHER" id="PTHR46168:SF9">
    <property type="entry name" value="ARMADILLO REPEAT ONLY 2"/>
    <property type="match status" value="1"/>
</dbReference>
<reference evidence="2 3" key="1">
    <citation type="submission" date="2021-05" db="EMBL/GenBank/DDBJ databases">
        <title>Genome Assembly of Synthetic Allotetraploid Brassica napus Reveals Homoeologous Exchanges between Subgenomes.</title>
        <authorList>
            <person name="Davis J.T."/>
        </authorList>
    </citation>
    <scope>NUCLEOTIDE SEQUENCE [LARGE SCALE GENOMIC DNA]</scope>
    <source>
        <strain evidence="3">cv. Da-Ae</strain>
        <tissue evidence="2">Seedling</tissue>
    </source>
</reference>
<protein>
    <submittedName>
        <fullName evidence="2">Uncharacterized protein</fullName>
    </submittedName>
</protein>
<sequence length="220" mass="24788">MTQSRYWSRLSPSSSSVEPRHHEARLHHHLLRRFRKMSAQLKNSISDVSWLLCVSAPVGDHGDAGYLGLPPIAANEPIICLIWEHIALLHTGPLEDRSNAATSLRNDGCVELEAHRSFSSLIHSNRQLRGFLSSRRLGVRCSVSLDRDTPITDSFSSHPNFFTRAKQVKGIEISDQHSLAIWSLMHHSGCKFLSPTGRPMRSKSQRRGIKQGLRLKRFVG</sequence>
<comment type="caution">
    <text evidence="2">The sequence shown here is derived from an EMBL/GenBank/DDBJ whole genome shotgun (WGS) entry which is preliminary data.</text>
</comment>
<proteinExistence type="predicted"/>
<feature type="compositionally biased region" description="Low complexity" evidence="1">
    <location>
        <begin position="1"/>
        <end position="16"/>
    </location>
</feature>
<evidence type="ECO:0000313" key="3">
    <source>
        <dbReference type="Proteomes" id="UP000824890"/>
    </source>
</evidence>
<feature type="region of interest" description="Disordered" evidence="1">
    <location>
        <begin position="1"/>
        <end position="22"/>
    </location>
</feature>
<name>A0ABQ8BWY5_BRANA</name>
<dbReference type="Proteomes" id="UP000824890">
    <property type="component" value="Unassembled WGS sequence"/>
</dbReference>
<evidence type="ECO:0000313" key="2">
    <source>
        <dbReference type="EMBL" id="KAH0908770.1"/>
    </source>
</evidence>
<organism evidence="2 3">
    <name type="scientific">Brassica napus</name>
    <name type="common">Rape</name>
    <dbReference type="NCBI Taxonomy" id="3708"/>
    <lineage>
        <taxon>Eukaryota</taxon>
        <taxon>Viridiplantae</taxon>
        <taxon>Streptophyta</taxon>
        <taxon>Embryophyta</taxon>
        <taxon>Tracheophyta</taxon>
        <taxon>Spermatophyta</taxon>
        <taxon>Magnoliopsida</taxon>
        <taxon>eudicotyledons</taxon>
        <taxon>Gunneridae</taxon>
        <taxon>Pentapetalae</taxon>
        <taxon>rosids</taxon>
        <taxon>malvids</taxon>
        <taxon>Brassicales</taxon>
        <taxon>Brassicaceae</taxon>
        <taxon>Brassiceae</taxon>
        <taxon>Brassica</taxon>
    </lineage>
</organism>
<evidence type="ECO:0000256" key="1">
    <source>
        <dbReference type="SAM" id="MobiDB-lite"/>
    </source>
</evidence>
<dbReference type="EMBL" id="JAGKQM010000009">
    <property type="protein sequence ID" value="KAH0908770.1"/>
    <property type="molecule type" value="Genomic_DNA"/>
</dbReference>
<keyword evidence="3" id="KW-1185">Reference proteome</keyword>